<feature type="transmembrane region" description="Helical" evidence="7">
    <location>
        <begin position="158"/>
        <end position="177"/>
    </location>
</feature>
<keyword evidence="11" id="KW-1185">Reference proteome</keyword>
<accession>A0A316E1C0</accession>
<dbReference type="PANTHER" id="PTHR11706:SF33">
    <property type="entry name" value="NATURAL RESISTANCE-ASSOCIATED MACROPHAGE PROTEIN 2"/>
    <property type="match status" value="1"/>
</dbReference>
<dbReference type="AlphaFoldDB" id="A0A316E1C0"/>
<gene>
    <name evidence="8" type="ORF">HZY62_13600</name>
    <name evidence="9" type="ORF">LX92_03038</name>
</gene>
<dbReference type="PANTHER" id="PTHR11706">
    <property type="entry name" value="SOLUTE CARRIER PROTEIN FAMILY 11 MEMBER"/>
    <property type="match status" value="1"/>
</dbReference>
<protein>
    <submittedName>
        <fullName evidence="9">Mn2+/Fe2+ NRAMP family transporter</fullName>
    </submittedName>
    <submittedName>
        <fullName evidence="8">Nramp family divalent metal transporter</fullName>
    </submittedName>
</protein>
<feature type="transmembrane region" description="Helical" evidence="7">
    <location>
        <begin position="197"/>
        <end position="218"/>
    </location>
</feature>
<feature type="transmembrane region" description="Helical" evidence="7">
    <location>
        <begin position="285"/>
        <end position="309"/>
    </location>
</feature>
<reference evidence="8 11" key="2">
    <citation type="submission" date="2020-07" db="EMBL/GenBank/DDBJ databases">
        <title>The draft genome sequence of Maribacter polysiphoniae KCTC 22021.</title>
        <authorList>
            <person name="Mu L."/>
        </authorList>
    </citation>
    <scope>NUCLEOTIDE SEQUENCE [LARGE SCALE GENOMIC DNA]</scope>
    <source>
        <strain evidence="8 11">KCTC 22021</strain>
    </source>
</reference>
<dbReference type="Pfam" id="PF01566">
    <property type="entry name" value="Nramp"/>
    <property type="match status" value="1"/>
</dbReference>
<evidence type="ECO:0000313" key="9">
    <source>
        <dbReference type="EMBL" id="PWK22563.1"/>
    </source>
</evidence>
<dbReference type="Proteomes" id="UP000651837">
    <property type="component" value="Unassembled WGS sequence"/>
</dbReference>
<dbReference type="EMBL" id="JACWLN010000006">
    <property type="protein sequence ID" value="MBD1261634.1"/>
    <property type="molecule type" value="Genomic_DNA"/>
</dbReference>
<keyword evidence="6 7" id="KW-0472">Membrane</keyword>
<evidence type="ECO:0000256" key="1">
    <source>
        <dbReference type="ARBA" id="ARBA00004141"/>
    </source>
</evidence>
<evidence type="ECO:0000256" key="5">
    <source>
        <dbReference type="ARBA" id="ARBA00022989"/>
    </source>
</evidence>
<reference evidence="9 10" key="1">
    <citation type="submission" date="2018-05" db="EMBL/GenBank/DDBJ databases">
        <title>Genomic Encyclopedia of Archaeal and Bacterial Type Strains, Phase II (KMG-II): from individual species to whole genera.</title>
        <authorList>
            <person name="Goeker M."/>
        </authorList>
    </citation>
    <scope>NUCLEOTIDE SEQUENCE [LARGE SCALE GENOMIC DNA]</scope>
    <source>
        <strain evidence="9 10">DSM 23514</strain>
    </source>
</reference>
<dbReference type="GO" id="GO:0005384">
    <property type="term" value="F:manganese ion transmembrane transporter activity"/>
    <property type="evidence" value="ECO:0007669"/>
    <property type="project" value="TreeGrafter"/>
</dbReference>
<feature type="transmembrane region" description="Helical" evidence="7">
    <location>
        <begin position="330"/>
        <end position="345"/>
    </location>
</feature>
<evidence type="ECO:0000256" key="6">
    <source>
        <dbReference type="ARBA" id="ARBA00023136"/>
    </source>
</evidence>
<name>A0A316E1C0_9FLAO</name>
<keyword evidence="2" id="KW-0813">Transport</keyword>
<evidence type="ECO:0000313" key="11">
    <source>
        <dbReference type="Proteomes" id="UP000651837"/>
    </source>
</evidence>
<dbReference type="Proteomes" id="UP000245667">
    <property type="component" value="Unassembled WGS sequence"/>
</dbReference>
<proteinExistence type="predicted"/>
<dbReference type="GO" id="GO:0005886">
    <property type="term" value="C:plasma membrane"/>
    <property type="evidence" value="ECO:0007669"/>
    <property type="project" value="TreeGrafter"/>
</dbReference>
<dbReference type="GO" id="GO:0034755">
    <property type="term" value="P:iron ion transmembrane transport"/>
    <property type="evidence" value="ECO:0007669"/>
    <property type="project" value="TreeGrafter"/>
</dbReference>
<keyword evidence="5 7" id="KW-1133">Transmembrane helix</keyword>
<dbReference type="InterPro" id="IPR001046">
    <property type="entry name" value="NRAMP_fam"/>
</dbReference>
<dbReference type="GO" id="GO:0015293">
    <property type="term" value="F:symporter activity"/>
    <property type="evidence" value="ECO:0007669"/>
    <property type="project" value="UniProtKB-KW"/>
</dbReference>
<feature type="transmembrane region" description="Helical" evidence="7">
    <location>
        <begin position="86"/>
        <end position="113"/>
    </location>
</feature>
<sequence length="414" mass="45515">MASNKIIKKIFLALSVVGPGLFLIGYNIGTGSVTTMAKTGAEHGMGLFWALVLSCIFTYILMVAYGKVTLVSGNTALFNFKKEFRWGWLLSLYIIIALIIGELLALIGVMGIVADLVQEGIKLAFNGFELQTFWIILFFTSILYLFLWFGRYQMFEKILTVLVILMGLSFLLVFIMVKPSMGALLEGMIPSVPNTPGAYMLIAAIAGTTCSAAVFIMRSTVVAEKGWGVKDIKKEKRDAFVSASMMLFLSGVIMAVGAGTLHVMGLKLDNTVDMIQLFEPIGGKFSAFLLIIGITGAGLSTVFPIVLIAPWLIADYTGKPRNIHSKQSRVLIVVALLFTFGTVFMEEKPPILMVFSQAFQAFILPAVAIPIYILMNRESVMHEYKAGVKMNIGILAVILFSLITSWFAMMEFIY</sequence>
<comment type="caution">
    <text evidence="9">The sequence shown here is derived from an EMBL/GenBank/DDBJ whole genome shotgun (WGS) entry which is preliminary data.</text>
</comment>
<evidence type="ECO:0000256" key="2">
    <source>
        <dbReference type="ARBA" id="ARBA00022448"/>
    </source>
</evidence>
<evidence type="ECO:0000256" key="7">
    <source>
        <dbReference type="SAM" id="Phobius"/>
    </source>
</evidence>
<evidence type="ECO:0000313" key="10">
    <source>
        <dbReference type="Proteomes" id="UP000245667"/>
    </source>
</evidence>
<evidence type="ECO:0000256" key="3">
    <source>
        <dbReference type="ARBA" id="ARBA00022692"/>
    </source>
</evidence>
<dbReference type="OrthoDB" id="9787548at2"/>
<feature type="transmembrane region" description="Helical" evidence="7">
    <location>
        <begin position="239"/>
        <end position="265"/>
    </location>
</feature>
<comment type="subcellular location">
    <subcellularLocation>
        <location evidence="1">Membrane</location>
        <topology evidence="1">Multi-pass membrane protein</topology>
    </subcellularLocation>
</comment>
<organism evidence="9 10">
    <name type="scientific">Maribacter polysiphoniae</name>
    <dbReference type="NCBI Taxonomy" id="429344"/>
    <lineage>
        <taxon>Bacteria</taxon>
        <taxon>Pseudomonadati</taxon>
        <taxon>Bacteroidota</taxon>
        <taxon>Flavobacteriia</taxon>
        <taxon>Flavobacteriales</taxon>
        <taxon>Flavobacteriaceae</taxon>
        <taxon>Maribacter</taxon>
    </lineage>
</organism>
<dbReference type="GO" id="GO:0015086">
    <property type="term" value="F:cadmium ion transmembrane transporter activity"/>
    <property type="evidence" value="ECO:0007669"/>
    <property type="project" value="TreeGrafter"/>
</dbReference>
<evidence type="ECO:0000313" key="8">
    <source>
        <dbReference type="EMBL" id="MBD1261634.1"/>
    </source>
</evidence>
<evidence type="ECO:0000256" key="4">
    <source>
        <dbReference type="ARBA" id="ARBA00022847"/>
    </source>
</evidence>
<keyword evidence="3 7" id="KW-0812">Transmembrane</keyword>
<feature type="transmembrane region" description="Helical" evidence="7">
    <location>
        <begin position="47"/>
        <end position="65"/>
    </location>
</feature>
<dbReference type="NCBIfam" id="NF037982">
    <property type="entry name" value="Nramp_1"/>
    <property type="match status" value="1"/>
</dbReference>
<feature type="transmembrane region" description="Helical" evidence="7">
    <location>
        <begin position="386"/>
        <end position="409"/>
    </location>
</feature>
<keyword evidence="4" id="KW-0769">Symport</keyword>
<dbReference type="EMBL" id="QGGQ01000007">
    <property type="protein sequence ID" value="PWK22563.1"/>
    <property type="molecule type" value="Genomic_DNA"/>
</dbReference>
<feature type="transmembrane region" description="Helical" evidence="7">
    <location>
        <begin position="351"/>
        <end position="374"/>
    </location>
</feature>
<dbReference type="RefSeq" id="WP_109652317.1">
    <property type="nucleotide sequence ID" value="NZ_CAJQNU010000001.1"/>
</dbReference>
<feature type="transmembrane region" description="Helical" evidence="7">
    <location>
        <begin position="133"/>
        <end position="151"/>
    </location>
</feature>